<dbReference type="AlphaFoldDB" id="A0A218V3T6"/>
<dbReference type="PANTHER" id="PTHR18849:SF4">
    <property type="entry name" value="GENE 29133-RELATED"/>
    <property type="match status" value="1"/>
</dbReference>
<evidence type="ECO:0000256" key="1">
    <source>
        <dbReference type="ARBA" id="ARBA00022614"/>
    </source>
</evidence>
<name>A0A218V3T6_9PASE</name>
<dbReference type="InterPro" id="IPR032675">
    <property type="entry name" value="LRR_dom_sf"/>
</dbReference>
<accession>A0A218V3T6</accession>
<keyword evidence="4" id="KW-1185">Reference proteome</keyword>
<keyword evidence="2" id="KW-0677">Repeat</keyword>
<gene>
    <name evidence="3" type="ORF">RLOC_00011856</name>
</gene>
<dbReference type="EMBL" id="MUZQ01000058">
    <property type="protein sequence ID" value="OWK60558.1"/>
    <property type="molecule type" value="Genomic_DNA"/>
</dbReference>
<dbReference type="PANTHER" id="PTHR18849">
    <property type="entry name" value="LEUCINE RICH REPEAT PROTEIN"/>
    <property type="match status" value="1"/>
</dbReference>
<protein>
    <recommendedName>
        <fullName evidence="5">Protein tilB</fullName>
    </recommendedName>
</protein>
<dbReference type="InterPro" id="IPR001611">
    <property type="entry name" value="Leu-rich_rpt"/>
</dbReference>
<dbReference type="Proteomes" id="UP000197619">
    <property type="component" value="Unassembled WGS sequence"/>
</dbReference>
<reference evidence="3 4" key="1">
    <citation type="submission" date="2017-05" db="EMBL/GenBank/DDBJ databases">
        <title>Genome of assembly of the Bengalese finch, Lonchura striata domestica.</title>
        <authorList>
            <person name="Colquitt B.M."/>
            <person name="Brainard M.S."/>
        </authorList>
    </citation>
    <scope>NUCLEOTIDE SEQUENCE [LARGE SCALE GENOMIC DNA]</scope>
    <source>
        <strain evidence="3">White83orange57</strain>
    </source>
</reference>
<organism evidence="3 4">
    <name type="scientific">Lonchura striata</name>
    <name type="common">white-rumped munia</name>
    <dbReference type="NCBI Taxonomy" id="40157"/>
    <lineage>
        <taxon>Eukaryota</taxon>
        <taxon>Metazoa</taxon>
        <taxon>Chordata</taxon>
        <taxon>Craniata</taxon>
        <taxon>Vertebrata</taxon>
        <taxon>Euteleostomi</taxon>
        <taxon>Archelosauria</taxon>
        <taxon>Archosauria</taxon>
        <taxon>Dinosauria</taxon>
        <taxon>Saurischia</taxon>
        <taxon>Theropoda</taxon>
        <taxon>Coelurosauria</taxon>
        <taxon>Aves</taxon>
        <taxon>Neognathae</taxon>
        <taxon>Neoaves</taxon>
        <taxon>Telluraves</taxon>
        <taxon>Australaves</taxon>
        <taxon>Passeriformes</taxon>
        <taxon>Passeroidea</taxon>
        <taxon>Estrildidae</taxon>
        <taxon>Estrildinae</taxon>
        <taxon>Lonchura</taxon>
    </lineage>
</organism>
<sequence>MQLRIYAGLTSPLQFLRSDYKQSEILKVLFLLLLHPEGCTRYSTGFTPKQRSPRAELGPQAPFPSKCWVSHCGRGFEQFEHQTAAMGRGIMSPEQALSNIGANLLELTRMSCEFPQHLPAPAYGSDWGDFCCNKARNKRKCSANPSRASTDSFISLFCLSFKLPSDSFKYLGWCDIEEHGVRGNQLLCPRVREGKDQKDTLTFQPYLHGGKEGTLKSDELKSWRPSEEELFFRKEEHTLKRRKQVTDPEKWEKRLQENWENCAELNLSFQDLGDLYQVENFKRILRRLIRVEKLWLVDNSLTDLSAIRLPRCRELNVNKNHFTSFKQLPKIPQIQHLSLAENNITTLSGISDFRHTPLESLVLKRNPCEFQERYRQLVFSNLPNLKILDGIPKLPEDCSPPDVKFFYRMCTLL</sequence>
<dbReference type="Gene3D" id="3.80.10.10">
    <property type="entry name" value="Ribonuclease Inhibitor"/>
    <property type="match status" value="1"/>
</dbReference>
<evidence type="ECO:0000313" key="4">
    <source>
        <dbReference type="Proteomes" id="UP000197619"/>
    </source>
</evidence>
<dbReference type="SUPFAM" id="SSF52058">
    <property type="entry name" value="L domain-like"/>
    <property type="match status" value="1"/>
</dbReference>
<keyword evidence="1" id="KW-0433">Leucine-rich repeat</keyword>
<dbReference type="PROSITE" id="PS51450">
    <property type="entry name" value="LRR"/>
    <property type="match status" value="1"/>
</dbReference>
<comment type="caution">
    <text evidence="3">The sequence shown here is derived from an EMBL/GenBank/DDBJ whole genome shotgun (WGS) entry which is preliminary data.</text>
</comment>
<proteinExistence type="predicted"/>
<evidence type="ECO:0000313" key="3">
    <source>
        <dbReference type="EMBL" id="OWK60558.1"/>
    </source>
</evidence>
<evidence type="ECO:0000256" key="2">
    <source>
        <dbReference type="ARBA" id="ARBA00022737"/>
    </source>
</evidence>
<evidence type="ECO:0008006" key="5">
    <source>
        <dbReference type="Google" id="ProtNLM"/>
    </source>
</evidence>